<evidence type="ECO:0000313" key="8">
    <source>
        <dbReference type="EMBL" id="NYD33792.1"/>
    </source>
</evidence>
<reference evidence="8 9" key="1">
    <citation type="submission" date="2020-07" db="EMBL/GenBank/DDBJ databases">
        <title>Sequencing the genomes of 1000 actinobacteria strains.</title>
        <authorList>
            <person name="Klenk H.-P."/>
        </authorList>
    </citation>
    <scope>NUCLEOTIDE SEQUENCE [LARGE SCALE GENOMIC DNA]</scope>
    <source>
        <strain evidence="8 9">DSM 19082</strain>
    </source>
</reference>
<dbReference type="InterPro" id="IPR008984">
    <property type="entry name" value="SMAD_FHA_dom_sf"/>
</dbReference>
<dbReference type="InterPro" id="IPR050206">
    <property type="entry name" value="FtsK/SpoIIIE/SftA"/>
</dbReference>
<feature type="binding site" evidence="4">
    <location>
        <begin position="1000"/>
        <end position="1007"/>
    </location>
    <ligand>
        <name>ATP</name>
        <dbReference type="ChEBI" id="CHEBI:30616"/>
    </ligand>
</feature>
<dbReference type="Pfam" id="PF16697">
    <property type="entry name" value="Yop-YscD_cpl"/>
    <property type="match status" value="1"/>
</dbReference>
<dbReference type="CDD" id="cd00060">
    <property type="entry name" value="FHA"/>
    <property type="match status" value="1"/>
</dbReference>
<keyword evidence="3 4" id="KW-0067">ATP-binding</keyword>
<dbReference type="PROSITE" id="PS50006">
    <property type="entry name" value="FHA_DOMAIN"/>
    <property type="match status" value="1"/>
</dbReference>
<dbReference type="InterPro" id="IPR000253">
    <property type="entry name" value="FHA_dom"/>
</dbReference>
<dbReference type="GO" id="GO:0003677">
    <property type="term" value="F:DNA binding"/>
    <property type="evidence" value="ECO:0007669"/>
    <property type="project" value="InterPro"/>
</dbReference>
<feature type="region of interest" description="Disordered" evidence="5">
    <location>
        <begin position="31"/>
        <end position="51"/>
    </location>
</feature>
<protein>
    <submittedName>
        <fullName evidence="8">S-DNA-T family DNA segregation ATPase FtsK/SpoIIIE</fullName>
    </submittedName>
</protein>
<keyword evidence="2 4" id="KW-0547">Nucleotide-binding</keyword>
<keyword evidence="1" id="KW-0597">Phosphoprotein</keyword>
<feature type="binding site" evidence="4">
    <location>
        <begin position="676"/>
        <end position="683"/>
    </location>
    <ligand>
        <name>ATP</name>
        <dbReference type="ChEBI" id="CHEBI:30616"/>
    </ligand>
</feature>
<dbReference type="PANTHER" id="PTHR22683">
    <property type="entry name" value="SPORULATION PROTEIN RELATED"/>
    <property type="match status" value="1"/>
</dbReference>
<dbReference type="PANTHER" id="PTHR22683:SF1">
    <property type="entry name" value="TYPE VII SECRETION SYSTEM PROTEIN ESSC"/>
    <property type="match status" value="1"/>
</dbReference>
<evidence type="ECO:0000313" key="9">
    <source>
        <dbReference type="Proteomes" id="UP000582231"/>
    </source>
</evidence>
<dbReference type="InterPro" id="IPR002543">
    <property type="entry name" value="FtsK_dom"/>
</dbReference>
<evidence type="ECO:0000256" key="1">
    <source>
        <dbReference type="ARBA" id="ARBA00022553"/>
    </source>
</evidence>
<evidence type="ECO:0000256" key="4">
    <source>
        <dbReference type="PROSITE-ProRule" id="PRU00289"/>
    </source>
</evidence>
<dbReference type="SUPFAM" id="SSF52540">
    <property type="entry name" value="P-loop containing nucleoside triphosphate hydrolases"/>
    <property type="match status" value="2"/>
</dbReference>
<feature type="domain" description="FtsK" evidence="7">
    <location>
        <begin position="658"/>
        <end position="846"/>
    </location>
</feature>
<keyword evidence="9" id="KW-1185">Reference proteome</keyword>
<accession>A0A852S4V1</accession>
<name>A0A852S4V1_9ACTN</name>
<gene>
    <name evidence="8" type="ORF">BJ958_005338</name>
</gene>
<dbReference type="Gene3D" id="2.60.200.20">
    <property type="match status" value="1"/>
</dbReference>
<evidence type="ECO:0000256" key="2">
    <source>
        <dbReference type="ARBA" id="ARBA00022741"/>
    </source>
</evidence>
<dbReference type="CDD" id="cd01127">
    <property type="entry name" value="TrwB_TraG_TraD_VirD4"/>
    <property type="match status" value="1"/>
</dbReference>
<sequence>MKLKFTYHRPQGTPVDLVATIDSATTVGDLADHLRSSDPHGPGWSSEHRSTLTLTSQNNLSLNPDVLVADSPLTSGAHVSLGTAGTRFGEVAAATAAAVIRILNGPDVGKEIPLAQGSVIVGRDPQCEVVLNDTLVSRRHARINITDVAEVIDLGSANGVDVGTASVPRATLRPSDIVTIGETELSVRVVNRPVGDGTPASGGFNRAPRLAPVYVGLEHEAPEAPERPKPQRFPMIALLAPLLMGGVLYWVTRDARSLIFLALSPLMLIGTALESRLANRSDFKKAVAAFEADLEGLRGDMEAELVREGEVRRRELPRGAECLDVVRNLTPALWSWRPDAPDFLQLSLGLGALSSRSVVDYPKVSRAPHHLRNRAREVLEPLTRVPDVPVSVDLAAGPVGVAGPRSLTVGVARSLCLQLVALRSPSEFVLCAFLSGESAALWDWLKWLPHASSAHSPISGNHLTATNGDALALLAQLENLIEARGSDRDGAGSLPRVVVLAEADATSPEFARLVAVSEAGTPVGVHVVWLAAEAALLPSGCKTFATVDPAGGPGAVGFVTSGSAVVPVALDEVSADDAAAAARRLAPLHDVGALVADDSDLPRSVSQLGLLGHELADDLLAVIERWNENHSILTGPYAPETPARKPGNLRALVGQSTLGHHVLDLRRDGPHALVGGTTGSGKSELLQAWILALAAAHSPQRVNFLLVDYKGGAAFADCDPLPHSIGMVTDLSPHMVRRALTSLGAELKYREELLREHDAKDLQALEAQGFVGAPPSLVVVVDEFAALREEVPEFVDGMVDIAQRGRSLGIHLIMATQRPAGVITGSLRANTNLRLALRLADEADSTDILGTADAAAFDPDTPGRAVSKSGPGRLVPFQSCYVGGWTTPEGDAPEILVQELTLLTAAVWQQPVGEPVTRDKDATDIKRVVRQIRDANRAAGLPEPRKVWQPALPATQSLARVHRSATDTELAFAVADDPQRQAQPTIAFHPDRDGNMVAYGTGGAGKSTFLRSMAVAAGLTMKSGPCHVYGLDFGSRGLAMLEQLPHVGSIIPGGDHERVTRLLAWVRAEIDERAARYSAVNAGTLTQYRKESGNADEPRLVLLVDGMAAFQAAYDASDRSRWIDVLTSIASEGRPVGVHLILTSETRFGLPPSMAAAVQRRLVLRQATEDEYGMLSVPADVLTPTSPPGRGIVDDLEVQVAVFGGSADPVLQAAELASLAKAMREAGTSVAPPVQSLPDRIHLGSLPTTPGLVTFGVAGDTLTPLGVPAKGSFLLSGAVQSGRSTALRTLVEAFDRAHPDGERHYLGLRHSVVSALPGWASTTSGTMEIERRAQELADRIGAGGARRIAVFLESAGDHVNSPAELALQQLVKACNAEEQWFVVEGELSTLAGPAGFLGAVKASRHGLALQPDPDSGHALFKVPFGRIHRHEFPPGRGLYVVGGRARVVQVAQPG</sequence>
<evidence type="ECO:0000256" key="3">
    <source>
        <dbReference type="ARBA" id="ARBA00022840"/>
    </source>
</evidence>
<evidence type="ECO:0000259" key="6">
    <source>
        <dbReference type="PROSITE" id="PS50006"/>
    </source>
</evidence>
<dbReference type="SMART" id="SM00240">
    <property type="entry name" value="FHA"/>
    <property type="match status" value="1"/>
</dbReference>
<dbReference type="PROSITE" id="PS50901">
    <property type="entry name" value="FTSK"/>
    <property type="match status" value="2"/>
</dbReference>
<dbReference type="SUPFAM" id="SSF49879">
    <property type="entry name" value="SMAD/FHA domain"/>
    <property type="match status" value="1"/>
</dbReference>
<dbReference type="RefSeq" id="WP_179729787.1">
    <property type="nucleotide sequence ID" value="NZ_BAABEF010000001.1"/>
</dbReference>
<dbReference type="Pfam" id="PF01580">
    <property type="entry name" value="FtsK_SpoIIIE"/>
    <property type="match status" value="2"/>
</dbReference>
<dbReference type="InterPro" id="IPR032030">
    <property type="entry name" value="YscD_cytoplasmic_dom"/>
</dbReference>
<dbReference type="EMBL" id="JACCBF010000001">
    <property type="protein sequence ID" value="NYD33792.1"/>
    <property type="molecule type" value="Genomic_DNA"/>
</dbReference>
<dbReference type="InterPro" id="IPR027417">
    <property type="entry name" value="P-loop_NTPase"/>
</dbReference>
<dbReference type="InterPro" id="IPR003593">
    <property type="entry name" value="AAA+_ATPase"/>
</dbReference>
<evidence type="ECO:0000259" key="7">
    <source>
        <dbReference type="PROSITE" id="PS50901"/>
    </source>
</evidence>
<dbReference type="Gene3D" id="3.40.50.300">
    <property type="entry name" value="P-loop containing nucleotide triphosphate hydrolases"/>
    <property type="match status" value="3"/>
</dbReference>
<organism evidence="8 9">
    <name type="scientific">Nocardioides kongjuensis</name>
    <dbReference type="NCBI Taxonomy" id="349522"/>
    <lineage>
        <taxon>Bacteria</taxon>
        <taxon>Bacillati</taxon>
        <taxon>Actinomycetota</taxon>
        <taxon>Actinomycetes</taxon>
        <taxon>Propionibacteriales</taxon>
        <taxon>Nocardioidaceae</taxon>
        <taxon>Nocardioides</taxon>
    </lineage>
</organism>
<dbReference type="SMART" id="SM00382">
    <property type="entry name" value="AAA"/>
    <property type="match status" value="3"/>
</dbReference>
<feature type="domain" description="FHA" evidence="6">
    <location>
        <begin position="119"/>
        <end position="167"/>
    </location>
</feature>
<evidence type="ECO:0000256" key="5">
    <source>
        <dbReference type="SAM" id="MobiDB-lite"/>
    </source>
</evidence>
<dbReference type="GO" id="GO:0005524">
    <property type="term" value="F:ATP binding"/>
    <property type="evidence" value="ECO:0007669"/>
    <property type="project" value="UniProtKB-UniRule"/>
</dbReference>
<dbReference type="Proteomes" id="UP000582231">
    <property type="component" value="Unassembled WGS sequence"/>
</dbReference>
<proteinExistence type="predicted"/>
<feature type="domain" description="FtsK" evidence="7">
    <location>
        <begin position="982"/>
        <end position="1173"/>
    </location>
</feature>
<comment type="caution">
    <text evidence="8">The sequence shown here is derived from an EMBL/GenBank/DDBJ whole genome shotgun (WGS) entry which is preliminary data.</text>
</comment>